<proteinExistence type="predicted"/>
<accession>A0A2Z5XVQ3</accession>
<dbReference type="KEGG" id="vg:65105671"/>
<protein>
    <recommendedName>
        <fullName evidence="1">DUF7414 domain-containing protein</fullName>
    </recommendedName>
</protein>
<dbReference type="Pfam" id="PF24186">
    <property type="entry name" value="DUF7414"/>
    <property type="match status" value="1"/>
</dbReference>
<dbReference type="Proteomes" id="UP000249920">
    <property type="component" value="Segment"/>
</dbReference>
<dbReference type="RefSeq" id="YP_010088236.1">
    <property type="nucleotide sequence ID" value="NC_055707.1"/>
</dbReference>
<feature type="domain" description="DUF7414" evidence="1">
    <location>
        <begin position="9"/>
        <end position="33"/>
    </location>
</feature>
<evidence type="ECO:0000259" key="1">
    <source>
        <dbReference type="Pfam" id="PF24186"/>
    </source>
</evidence>
<dbReference type="EMBL" id="AP018487">
    <property type="protein sequence ID" value="BBC53930.1"/>
    <property type="molecule type" value="Genomic_DNA"/>
</dbReference>
<dbReference type="InterPro" id="IPR055837">
    <property type="entry name" value="DUF7414"/>
</dbReference>
<evidence type="ECO:0000313" key="2">
    <source>
        <dbReference type="EMBL" id="BBC53930.1"/>
    </source>
</evidence>
<dbReference type="GeneID" id="65105671"/>
<keyword evidence="3" id="KW-1185">Reference proteome</keyword>
<reference evidence="2" key="1">
    <citation type="submission" date="2018-01" db="EMBL/GenBank/DDBJ databases">
        <title>Genome sequence of Mycobacterium phage HC.</title>
        <authorList>
            <person name="Uchiyama J."/>
            <person name="Matsuzaki S."/>
        </authorList>
    </citation>
    <scope>NUCLEOTIDE SEQUENCE [LARGE SCALE GENOMIC DNA]</scope>
</reference>
<evidence type="ECO:0000313" key="3">
    <source>
        <dbReference type="Proteomes" id="UP000249920"/>
    </source>
</evidence>
<organism evidence="2 3">
    <name type="scientific">Mycobacterium phage HC</name>
    <dbReference type="NCBI Taxonomy" id="2077135"/>
    <lineage>
        <taxon>Viruses</taxon>
        <taxon>Duplodnaviria</taxon>
        <taxon>Heunggongvirae</taxon>
        <taxon>Uroviricota</taxon>
        <taxon>Caudoviricetes</taxon>
        <taxon>Chebruvirinae</taxon>
        <taxon>Brujitavirus</taxon>
        <taxon>Brujitavirus HC</taxon>
    </lineage>
</organism>
<name>A0A2Z5XVQ3_9CAUD</name>
<sequence length="33" mass="3706">MNLEQLLSIPIKAMKYLASAVLKPGDTIHWQVP</sequence>